<evidence type="ECO:0000313" key="1">
    <source>
        <dbReference type="EMBL" id="SQA64671.1"/>
    </source>
</evidence>
<dbReference type="EMBL" id="UAVL01000019">
    <property type="protein sequence ID" value="SQA64671.1"/>
    <property type="molecule type" value="Genomic_DNA"/>
</dbReference>
<comment type="caution">
    <text evidence="1">The sequence shown here is derived from an EMBL/GenBank/DDBJ whole genome shotgun (WGS) entry which is preliminary data.</text>
</comment>
<sequence>MTLLKMVLNALRQVLTWCASSRAQQFVEDHFRKEGYDEDSIYIARQTAALLAGALIAALMEQILQLIATPGASR</sequence>
<reference evidence="1 2" key="1">
    <citation type="submission" date="2018-06" db="EMBL/GenBank/DDBJ databases">
        <authorList>
            <consortium name="Pathogen Informatics"/>
            <person name="Doyle S."/>
        </authorList>
    </citation>
    <scope>NUCLEOTIDE SEQUENCE [LARGE SCALE GENOMIC DNA]</scope>
    <source>
        <strain evidence="1 2">NCTC11967</strain>
    </source>
</reference>
<dbReference type="AlphaFoldDB" id="A0AB38FZI4"/>
<accession>A0AB38FZI4</accession>
<dbReference type="Proteomes" id="UP000251313">
    <property type="component" value="Unassembled WGS sequence"/>
</dbReference>
<organism evidence="1 2">
    <name type="scientific">Yokenella regensburgei</name>
    <dbReference type="NCBI Taxonomy" id="158877"/>
    <lineage>
        <taxon>Bacteria</taxon>
        <taxon>Pseudomonadati</taxon>
        <taxon>Pseudomonadota</taxon>
        <taxon>Gammaproteobacteria</taxon>
        <taxon>Enterobacterales</taxon>
        <taxon>Enterobacteriaceae</taxon>
        <taxon>Yokenella</taxon>
    </lineage>
</organism>
<evidence type="ECO:0000313" key="2">
    <source>
        <dbReference type="Proteomes" id="UP000251313"/>
    </source>
</evidence>
<dbReference type="RefSeq" id="WP_038255742.1">
    <property type="nucleotide sequence ID" value="NZ_UAVL01000019.1"/>
</dbReference>
<proteinExistence type="predicted"/>
<protein>
    <submittedName>
        <fullName evidence="1">Uncharacterized protein</fullName>
    </submittedName>
</protein>
<gene>
    <name evidence="1" type="ORF">NCTC11967_03702</name>
</gene>
<name>A0AB38FZI4_9ENTR</name>